<gene>
    <name evidence="1" type="ORF">NDU88_007474</name>
</gene>
<protein>
    <submittedName>
        <fullName evidence="1">Uncharacterized protein</fullName>
    </submittedName>
</protein>
<organism evidence="1 2">
    <name type="scientific">Pleurodeles waltl</name>
    <name type="common">Iberian ribbed newt</name>
    <dbReference type="NCBI Taxonomy" id="8319"/>
    <lineage>
        <taxon>Eukaryota</taxon>
        <taxon>Metazoa</taxon>
        <taxon>Chordata</taxon>
        <taxon>Craniata</taxon>
        <taxon>Vertebrata</taxon>
        <taxon>Euteleostomi</taxon>
        <taxon>Amphibia</taxon>
        <taxon>Batrachia</taxon>
        <taxon>Caudata</taxon>
        <taxon>Salamandroidea</taxon>
        <taxon>Salamandridae</taxon>
        <taxon>Pleurodelinae</taxon>
        <taxon>Pleurodeles</taxon>
    </lineage>
</organism>
<sequence>METLQRPTAAGWRSKLTLATDIGGDLGESRIPGSSAALPSLEAGFLGAQAALPIDRLTRLEARPGLVHILLLSHAQRYRLPEHQRLNRKPLVSSGKVNHYLVSIMDKGRGCVGSDDVSG</sequence>
<dbReference type="Proteomes" id="UP001066276">
    <property type="component" value="Chromosome 4_2"/>
</dbReference>
<evidence type="ECO:0000313" key="2">
    <source>
        <dbReference type="Proteomes" id="UP001066276"/>
    </source>
</evidence>
<reference evidence="1" key="1">
    <citation type="journal article" date="2022" name="bioRxiv">
        <title>Sequencing and chromosome-scale assembly of the giantPleurodeles waltlgenome.</title>
        <authorList>
            <person name="Brown T."/>
            <person name="Elewa A."/>
            <person name="Iarovenko S."/>
            <person name="Subramanian E."/>
            <person name="Araus A.J."/>
            <person name="Petzold A."/>
            <person name="Susuki M."/>
            <person name="Suzuki K.-i.T."/>
            <person name="Hayashi T."/>
            <person name="Toyoda A."/>
            <person name="Oliveira C."/>
            <person name="Osipova E."/>
            <person name="Leigh N.D."/>
            <person name="Simon A."/>
            <person name="Yun M.H."/>
        </authorList>
    </citation>
    <scope>NUCLEOTIDE SEQUENCE</scope>
    <source>
        <strain evidence="1">20211129_DDA</strain>
        <tissue evidence="1">Liver</tissue>
    </source>
</reference>
<evidence type="ECO:0000313" key="1">
    <source>
        <dbReference type="EMBL" id="KAJ1167081.1"/>
    </source>
</evidence>
<accession>A0AAV7SSW0</accession>
<proteinExistence type="predicted"/>
<comment type="caution">
    <text evidence="1">The sequence shown here is derived from an EMBL/GenBank/DDBJ whole genome shotgun (WGS) entry which is preliminary data.</text>
</comment>
<dbReference type="EMBL" id="JANPWB010000008">
    <property type="protein sequence ID" value="KAJ1167081.1"/>
    <property type="molecule type" value="Genomic_DNA"/>
</dbReference>
<keyword evidence="2" id="KW-1185">Reference proteome</keyword>
<dbReference type="AlphaFoldDB" id="A0AAV7SSW0"/>
<name>A0AAV7SSW0_PLEWA</name>